<sequence>MASVACLGFAAGALHALTGPDHMAVLLPSCIGRPASRAWKTGARWGLGHGLGATGFGALAVTVKRLLRLDIAAASHWLELGLALTLVFIGANGMRETGADGAAAVRRLVHETELAERGERSSEDRAAGAAAEREFFIDKHGKLSPMTLDQLDGREAFPSERASGNGGGGAAAAATPELSSAAAVATGILHGFTGTGHLVGVLPALGMASAAGAAVYLSGFCAGTLVAMAAFTATVGELSVRLQRTAGPGALVHIGRVASVFAILMGVVIFVRWCTVTDAVSTPAV</sequence>
<protein>
    <recommendedName>
        <fullName evidence="4">Nickel/cobalt efflux system</fullName>
    </recommendedName>
</protein>
<evidence type="ECO:0008006" key="4">
    <source>
        <dbReference type="Google" id="ProtNLM"/>
    </source>
</evidence>
<dbReference type="Proteomes" id="UP000664859">
    <property type="component" value="Unassembled WGS sequence"/>
</dbReference>
<dbReference type="PANTHER" id="PTHR33876">
    <property type="entry name" value="UNNAMED PRODUCT"/>
    <property type="match status" value="1"/>
</dbReference>
<reference evidence="2" key="1">
    <citation type="submission" date="2021-02" db="EMBL/GenBank/DDBJ databases">
        <title>First Annotated Genome of the Yellow-green Alga Tribonema minus.</title>
        <authorList>
            <person name="Mahan K.M."/>
        </authorList>
    </citation>
    <scope>NUCLEOTIDE SEQUENCE</scope>
    <source>
        <strain evidence="2">UTEX B ZZ1240</strain>
    </source>
</reference>
<name>A0A835YLM7_9STRA</name>
<keyword evidence="3" id="KW-1185">Reference proteome</keyword>
<evidence type="ECO:0000256" key="1">
    <source>
        <dbReference type="SAM" id="Phobius"/>
    </source>
</evidence>
<accession>A0A835YLM7</accession>
<dbReference type="PANTHER" id="PTHR33876:SF4">
    <property type="entry name" value="CHLOROPLAST PROTEIN FOR GROWTH AND FERTILITY 2"/>
    <property type="match status" value="1"/>
</dbReference>
<dbReference type="AlphaFoldDB" id="A0A835YLM7"/>
<dbReference type="EMBL" id="JAFCMP010000531">
    <property type="protein sequence ID" value="KAG5176961.1"/>
    <property type="molecule type" value="Genomic_DNA"/>
</dbReference>
<feature type="transmembrane region" description="Helical" evidence="1">
    <location>
        <begin position="250"/>
        <end position="273"/>
    </location>
</feature>
<organism evidence="2 3">
    <name type="scientific">Tribonema minus</name>
    <dbReference type="NCBI Taxonomy" id="303371"/>
    <lineage>
        <taxon>Eukaryota</taxon>
        <taxon>Sar</taxon>
        <taxon>Stramenopiles</taxon>
        <taxon>Ochrophyta</taxon>
        <taxon>PX clade</taxon>
        <taxon>Xanthophyceae</taxon>
        <taxon>Tribonematales</taxon>
        <taxon>Tribonemataceae</taxon>
        <taxon>Tribonema</taxon>
    </lineage>
</organism>
<keyword evidence="1" id="KW-1133">Transmembrane helix</keyword>
<keyword evidence="1" id="KW-0472">Membrane</keyword>
<feature type="transmembrane region" description="Helical" evidence="1">
    <location>
        <begin position="213"/>
        <end position="238"/>
    </location>
</feature>
<dbReference type="OrthoDB" id="669460at2759"/>
<keyword evidence="1" id="KW-0812">Transmembrane</keyword>
<comment type="caution">
    <text evidence="2">The sequence shown here is derived from an EMBL/GenBank/DDBJ whole genome shotgun (WGS) entry which is preliminary data.</text>
</comment>
<evidence type="ECO:0000313" key="2">
    <source>
        <dbReference type="EMBL" id="KAG5176961.1"/>
    </source>
</evidence>
<dbReference type="InterPro" id="IPR052776">
    <property type="entry name" value="Chloro_ReproSupport/MetalTrans"/>
</dbReference>
<evidence type="ECO:0000313" key="3">
    <source>
        <dbReference type="Proteomes" id="UP000664859"/>
    </source>
</evidence>
<proteinExistence type="predicted"/>
<gene>
    <name evidence="2" type="ORF">JKP88DRAFT_334099</name>
</gene>